<gene>
    <name evidence="7" type="ORF">E6K74_08120</name>
</gene>
<evidence type="ECO:0000313" key="7">
    <source>
        <dbReference type="EMBL" id="TMQ53881.1"/>
    </source>
</evidence>
<comment type="caution">
    <text evidence="7">The sequence shown here is derived from an EMBL/GenBank/DDBJ whole genome shotgun (WGS) entry which is preliminary data.</text>
</comment>
<dbReference type="SUPFAM" id="SSF102215">
    <property type="entry name" value="Creatininase"/>
    <property type="match status" value="1"/>
</dbReference>
<dbReference type="InterPro" id="IPR003785">
    <property type="entry name" value="Creatininase/forma_Hydrolase"/>
</dbReference>
<evidence type="ECO:0000256" key="4">
    <source>
        <dbReference type="ARBA" id="ARBA00022833"/>
    </source>
</evidence>
<dbReference type="Proteomes" id="UP000319829">
    <property type="component" value="Unassembled WGS sequence"/>
</dbReference>
<accession>A0A538SR78</accession>
<feature type="compositionally biased region" description="Basic and acidic residues" evidence="6">
    <location>
        <begin position="278"/>
        <end position="291"/>
    </location>
</feature>
<evidence type="ECO:0000256" key="2">
    <source>
        <dbReference type="ARBA" id="ARBA00022723"/>
    </source>
</evidence>
<reference evidence="7 8" key="1">
    <citation type="journal article" date="2019" name="Nat. Microbiol.">
        <title>Mediterranean grassland soil C-N compound turnover is dependent on rainfall and depth, and is mediated by genomically divergent microorganisms.</title>
        <authorList>
            <person name="Diamond S."/>
            <person name="Andeer P.F."/>
            <person name="Li Z."/>
            <person name="Crits-Christoph A."/>
            <person name="Burstein D."/>
            <person name="Anantharaman K."/>
            <person name="Lane K.R."/>
            <person name="Thomas B.C."/>
            <person name="Pan C."/>
            <person name="Northen T.R."/>
            <person name="Banfield J.F."/>
        </authorList>
    </citation>
    <scope>NUCLEOTIDE SEQUENCE [LARGE SCALE GENOMIC DNA]</scope>
    <source>
        <strain evidence="7">WS_4</strain>
    </source>
</reference>
<keyword evidence="2" id="KW-0479">Metal-binding</keyword>
<evidence type="ECO:0000256" key="1">
    <source>
        <dbReference type="ARBA" id="ARBA00001947"/>
    </source>
</evidence>
<evidence type="ECO:0000313" key="8">
    <source>
        <dbReference type="Proteomes" id="UP000319829"/>
    </source>
</evidence>
<dbReference type="Gene3D" id="3.40.50.10310">
    <property type="entry name" value="Creatininase"/>
    <property type="match status" value="1"/>
</dbReference>
<dbReference type="PANTHER" id="PTHR35005:SF1">
    <property type="entry name" value="2-AMINO-5-FORMYLAMINO-6-RIBOSYLAMINOPYRIMIDIN-4(3H)-ONE 5'-MONOPHOSPHATE DEFORMYLASE"/>
    <property type="match status" value="1"/>
</dbReference>
<dbReference type="EMBL" id="VBOU01000079">
    <property type="protein sequence ID" value="TMQ53881.1"/>
    <property type="molecule type" value="Genomic_DNA"/>
</dbReference>
<protein>
    <submittedName>
        <fullName evidence="7">Creatininase family protein</fullName>
    </submittedName>
</protein>
<dbReference type="GO" id="GO:0046872">
    <property type="term" value="F:metal ion binding"/>
    <property type="evidence" value="ECO:0007669"/>
    <property type="project" value="UniProtKB-KW"/>
</dbReference>
<organism evidence="7 8">
    <name type="scientific">Eiseniibacteriota bacterium</name>
    <dbReference type="NCBI Taxonomy" id="2212470"/>
    <lineage>
        <taxon>Bacteria</taxon>
        <taxon>Candidatus Eiseniibacteriota</taxon>
    </lineage>
</organism>
<sequence length="291" mass="31654">MPRSRARPASRERRIDRINWMEFAELVPRHINTALLPVGTLEAHGVTSLGTDNEIPLRLSEAVAERVNAAVAPPIPYGVTAHLGALAGGTHVPAPAFTEYVTAVITALAHQGFQNIVVMNGHGGNTDALKEAARRAHEETGVFVAVFQWWIEMRPYVEEILGAPGGHAGADETAAMLAIAPDQVFPGRWDPSLAFEHRDSILAFPAPGSLLYYGGKRSDPVFNARTAGKFWERVVEHVGEVLEDLVARWNREAMPATHRRRAPAGRAGRPNGNGGAAETRERPRGSPREKK</sequence>
<dbReference type="AlphaFoldDB" id="A0A538SR78"/>
<dbReference type="Pfam" id="PF02633">
    <property type="entry name" value="Creatininase"/>
    <property type="match status" value="1"/>
</dbReference>
<dbReference type="GO" id="GO:0016811">
    <property type="term" value="F:hydrolase activity, acting on carbon-nitrogen (but not peptide) bonds, in linear amides"/>
    <property type="evidence" value="ECO:0007669"/>
    <property type="project" value="TreeGrafter"/>
</dbReference>
<evidence type="ECO:0000256" key="3">
    <source>
        <dbReference type="ARBA" id="ARBA00022801"/>
    </source>
</evidence>
<evidence type="ECO:0000256" key="5">
    <source>
        <dbReference type="ARBA" id="ARBA00024029"/>
    </source>
</evidence>
<comment type="cofactor">
    <cofactor evidence="1">
        <name>Zn(2+)</name>
        <dbReference type="ChEBI" id="CHEBI:29105"/>
    </cofactor>
</comment>
<evidence type="ECO:0000256" key="6">
    <source>
        <dbReference type="SAM" id="MobiDB-lite"/>
    </source>
</evidence>
<comment type="similarity">
    <text evidence="5">Belongs to the creatininase superfamily.</text>
</comment>
<keyword evidence="3" id="KW-0378">Hydrolase</keyword>
<dbReference type="GO" id="GO:0009231">
    <property type="term" value="P:riboflavin biosynthetic process"/>
    <property type="evidence" value="ECO:0007669"/>
    <property type="project" value="TreeGrafter"/>
</dbReference>
<dbReference type="PANTHER" id="PTHR35005">
    <property type="entry name" value="3-DEHYDRO-SCYLLO-INOSOSE HYDROLASE"/>
    <property type="match status" value="1"/>
</dbReference>
<proteinExistence type="inferred from homology"/>
<name>A0A538SR78_UNCEI</name>
<feature type="region of interest" description="Disordered" evidence="6">
    <location>
        <begin position="255"/>
        <end position="291"/>
    </location>
</feature>
<dbReference type="InterPro" id="IPR024087">
    <property type="entry name" value="Creatininase-like_sf"/>
</dbReference>
<keyword evidence="4" id="KW-0862">Zinc</keyword>